<evidence type="ECO:0000259" key="17">
    <source>
        <dbReference type="Pfam" id="PF00593"/>
    </source>
</evidence>
<evidence type="ECO:0000256" key="4">
    <source>
        <dbReference type="ARBA" id="ARBA00022452"/>
    </source>
</evidence>
<evidence type="ECO:0000256" key="12">
    <source>
        <dbReference type="ARBA" id="ARBA00023170"/>
    </source>
</evidence>
<dbReference type="GO" id="GO:0038023">
    <property type="term" value="F:signaling receptor activity"/>
    <property type="evidence" value="ECO:0007669"/>
    <property type="project" value="InterPro"/>
</dbReference>
<dbReference type="STRING" id="1120980.GCA_000745955_00424"/>
<name>A0A376BVJ0_9NEIS</name>
<evidence type="ECO:0000256" key="14">
    <source>
        <dbReference type="PROSITE-ProRule" id="PRU01360"/>
    </source>
</evidence>
<evidence type="ECO:0000256" key="1">
    <source>
        <dbReference type="ARBA" id="ARBA00004571"/>
    </source>
</evidence>
<evidence type="ECO:0000256" key="6">
    <source>
        <dbReference type="ARBA" id="ARBA00022692"/>
    </source>
</evidence>
<dbReference type="PROSITE" id="PS52016">
    <property type="entry name" value="TONB_DEPENDENT_REC_3"/>
    <property type="match status" value="1"/>
</dbReference>
<dbReference type="CDD" id="cd01347">
    <property type="entry name" value="ligand_gated_channel"/>
    <property type="match status" value="1"/>
</dbReference>
<evidence type="ECO:0000259" key="18">
    <source>
        <dbReference type="Pfam" id="PF07715"/>
    </source>
</evidence>
<dbReference type="InterPro" id="IPR036942">
    <property type="entry name" value="Beta-barrel_TonB_sf"/>
</dbReference>
<keyword evidence="6 14" id="KW-0812">Transmembrane</keyword>
<sequence>MQQQKFTHTLVATALLALFGQAAANDVATQELDTVTVRAGSMNRLGVVPFKQAKSTVAIKAADLRTEGVEKADELGRYQAGFSNQVFGSDTNTEWFRIRGTEATQAVDGKPTFSYGFFTPRTELYGVETVEVTKGADSLTFGAAKAGGLINYISKRAHKNQVGKGEVKVNIGNHKQAGIGADYTGSLNADNSLRYRVVGNYRTSDGEWDGTNNRTLYIAPSLQWDITPATQFNLLTSYQQDKGVPSSNFLPQEGSLVAFPDGSKLSPKANLGDPVNDTETNKQYSVGYEFTHKFSPNLTLDSSYRFNHVDNYHRGSYAYPSAYDAAWNPIPASQAGYILSRGVVFNDGTAKTHSFDNRLTWKLKNNWLDNTLVGGIDYRKQKADALYTLFGTTSSVNLQNIAAAHGQTQNVSAATKVNIDAQQLGFYLQNQARINKNFVVGLGVRHDRTKNEEHTSTQKVKTNHTSYSGSLMYQMPFGLNPYISYNESFHVPTGLSGTQKLYDPNITKQTEIGVKYLPTQFDGQLSVAAFRAKDKGALMSNGVGATVSNSDDVVRKGAEIQGSLNINDNIKAGLAYTYLNSVTQTTTGDVRNPLLPKHTAALRGSYSFHSGSLNGLTVGGGVRYVGQSVGAKNFAVYPSIKVPSATVFDLMASYDFAQNWSAQVNVDNVSNRRYVAGCDTYCYYGQGRNINASISYRFK</sequence>
<feature type="domain" description="TonB-dependent receptor plug" evidence="18">
    <location>
        <begin position="52"/>
        <end position="148"/>
    </location>
</feature>
<evidence type="ECO:0000313" key="20">
    <source>
        <dbReference type="Proteomes" id="UP000254209"/>
    </source>
</evidence>
<dbReference type="Gene3D" id="2.40.170.20">
    <property type="entry name" value="TonB-dependent receptor, beta-barrel domain"/>
    <property type="match status" value="1"/>
</dbReference>
<dbReference type="InterPro" id="IPR037066">
    <property type="entry name" value="Plug_dom_sf"/>
</dbReference>
<dbReference type="OrthoDB" id="127311at2"/>
<dbReference type="Proteomes" id="UP000254209">
    <property type="component" value="Unassembled WGS sequence"/>
</dbReference>
<dbReference type="InterPro" id="IPR000531">
    <property type="entry name" value="Beta-barrel_TonB"/>
</dbReference>
<dbReference type="InterPro" id="IPR012910">
    <property type="entry name" value="Plug_dom"/>
</dbReference>
<dbReference type="InterPro" id="IPR010105">
    <property type="entry name" value="TonB_sidphr_rcpt"/>
</dbReference>
<keyword evidence="20" id="KW-1185">Reference proteome</keyword>
<evidence type="ECO:0000256" key="3">
    <source>
        <dbReference type="ARBA" id="ARBA00022448"/>
    </source>
</evidence>
<feature type="signal peptide" evidence="16">
    <location>
        <begin position="1"/>
        <end position="24"/>
    </location>
</feature>
<keyword evidence="13 14" id="KW-0998">Cell outer membrane</keyword>
<accession>A0A376BVJ0</accession>
<feature type="domain" description="TonB-dependent receptor-like beta-barrel" evidence="17">
    <location>
        <begin position="224"/>
        <end position="669"/>
    </location>
</feature>
<dbReference type="GO" id="GO:0015344">
    <property type="term" value="F:siderophore uptake transmembrane transporter activity"/>
    <property type="evidence" value="ECO:0007669"/>
    <property type="project" value="TreeGrafter"/>
</dbReference>
<evidence type="ECO:0000256" key="11">
    <source>
        <dbReference type="ARBA" id="ARBA00023136"/>
    </source>
</evidence>
<keyword evidence="12" id="KW-0675">Receptor</keyword>
<protein>
    <submittedName>
        <fullName evidence="19">Ferric hydroxamate uptake</fullName>
    </submittedName>
</protein>
<organism evidence="19 20">
    <name type="scientific">Alysiella crassa</name>
    <dbReference type="NCBI Taxonomy" id="153491"/>
    <lineage>
        <taxon>Bacteria</taxon>
        <taxon>Pseudomonadati</taxon>
        <taxon>Pseudomonadota</taxon>
        <taxon>Betaproteobacteria</taxon>
        <taxon>Neisseriales</taxon>
        <taxon>Neisseriaceae</taxon>
        <taxon>Alysiella</taxon>
    </lineage>
</organism>
<keyword evidence="9" id="KW-0406">Ion transport</keyword>
<comment type="similarity">
    <text evidence="2 14 15">Belongs to the TonB-dependent receptor family.</text>
</comment>
<dbReference type="SUPFAM" id="SSF56935">
    <property type="entry name" value="Porins"/>
    <property type="match status" value="1"/>
</dbReference>
<dbReference type="AlphaFoldDB" id="A0A376BVJ0"/>
<reference evidence="19 20" key="1">
    <citation type="submission" date="2018-06" db="EMBL/GenBank/DDBJ databases">
        <authorList>
            <consortium name="Pathogen Informatics"/>
            <person name="Doyle S."/>
        </authorList>
    </citation>
    <scope>NUCLEOTIDE SEQUENCE [LARGE SCALE GENOMIC DNA]</scope>
    <source>
        <strain evidence="19 20">NCTC10283</strain>
    </source>
</reference>
<proteinExistence type="inferred from homology"/>
<dbReference type="NCBIfam" id="TIGR01783">
    <property type="entry name" value="TonB-siderophor"/>
    <property type="match status" value="1"/>
</dbReference>
<evidence type="ECO:0000256" key="8">
    <source>
        <dbReference type="ARBA" id="ARBA00023004"/>
    </source>
</evidence>
<evidence type="ECO:0000256" key="2">
    <source>
        <dbReference type="ARBA" id="ARBA00009810"/>
    </source>
</evidence>
<dbReference type="Pfam" id="PF07715">
    <property type="entry name" value="Plug"/>
    <property type="match status" value="1"/>
</dbReference>
<keyword evidence="8" id="KW-0408">Iron</keyword>
<dbReference type="InterPro" id="IPR039426">
    <property type="entry name" value="TonB-dep_rcpt-like"/>
</dbReference>
<evidence type="ECO:0000256" key="5">
    <source>
        <dbReference type="ARBA" id="ARBA00022496"/>
    </source>
</evidence>
<dbReference type="RefSeq" id="WP_034291195.1">
    <property type="nucleotide sequence ID" value="NZ_CP091519.2"/>
</dbReference>
<evidence type="ECO:0000256" key="16">
    <source>
        <dbReference type="SAM" id="SignalP"/>
    </source>
</evidence>
<evidence type="ECO:0000313" key="19">
    <source>
        <dbReference type="EMBL" id="SSY80960.1"/>
    </source>
</evidence>
<dbReference type="Pfam" id="PF00593">
    <property type="entry name" value="TonB_dep_Rec_b-barrel"/>
    <property type="match status" value="1"/>
</dbReference>
<keyword evidence="4 14" id="KW-1134">Transmembrane beta strand</keyword>
<dbReference type="Gene3D" id="2.170.130.10">
    <property type="entry name" value="TonB-dependent receptor, plug domain"/>
    <property type="match status" value="1"/>
</dbReference>
<keyword evidence="10 15" id="KW-0798">TonB box</keyword>
<keyword evidence="5" id="KW-0410">Iron transport</keyword>
<evidence type="ECO:0000256" key="13">
    <source>
        <dbReference type="ARBA" id="ARBA00023237"/>
    </source>
</evidence>
<gene>
    <name evidence="19" type="primary">fhuA</name>
    <name evidence="19" type="ORF">NCTC10283_02524</name>
</gene>
<dbReference type="PANTHER" id="PTHR32552">
    <property type="entry name" value="FERRICHROME IRON RECEPTOR-RELATED"/>
    <property type="match status" value="1"/>
</dbReference>
<dbReference type="GO" id="GO:0015891">
    <property type="term" value="P:siderophore transport"/>
    <property type="evidence" value="ECO:0007669"/>
    <property type="project" value="InterPro"/>
</dbReference>
<dbReference type="GO" id="GO:0009279">
    <property type="term" value="C:cell outer membrane"/>
    <property type="evidence" value="ECO:0007669"/>
    <property type="project" value="UniProtKB-SubCell"/>
</dbReference>
<evidence type="ECO:0000256" key="10">
    <source>
        <dbReference type="ARBA" id="ARBA00023077"/>
    </source>
</evidence>
<dbReference type="EMBL" id="UFSO01000003">
    <property type="protein sequence ID" value="SSY80960.1"/>
    <property type="molecule type" value="Genomic_DNA"/>
</dbReference>
<evidence type="ECO:0000256" key="9">
    <source>
        <dbReference type="ARBA" id="ARBA00023065"/>
    </source>
</evidence>
<evidence type="ECO:0000256" key="7">
    <source>
        <dbReference type="ARBA" id="ARBA00022729"/>
    </source>
</evidence>
<keyword evidence="3 14" id="KW-0813">Transport</keyword>
<evidence type="ECO:0000256" key="15">
    <source>
        <dbReference type="RuleBase" id="RU003357"/>
    </source>
</evidence>
<dbReference type="PANTHER" id="PTHR32552:SF68">
    <property type="entry name" value="FERRICHROME OUTER MEMBRANE TRANSPORTER_PHAGE RECEPTOR"/>
    <property type="match status" value="1"/>
</dbReference>
<keyword evidence="11 14" id="KW-0472">Membrane</keyword>
<keyword evidence="7 16" id="KW-0732">Signal</keyword>
<feature type="chain" id="PRO_5017070153" evidence="16">
    <location>
        <begin position="25"/>
        <end position="699"/>
    </location>
</feature>
<comment type="subcellular location">
    <subcellularLocation>
        <location evidence="1 14">Cell outer membrane</location>
        <topology evidence="1 14">Multi-pass membrane protein</topology>
    </subcellularLocation>
</comment>